<dbReference type="OrthoDB" id="7867799at2"/>
<name>A0A1I1WE50_9RHOB</name>
<keyword evidence="2" id="KW-1185">Reference proteome</keyword>
<gene>
    <name evidence="1" type="ORF">SAMN04515678_104273</name>
</gene>
<dbReference type="RefSeq" id="WP_149755501.1">
    <property type="nucleotide sequence ID" value="NZ_FOMS01000004.1"/>
</dbReference>
<evidence type="ECO:0000313" key="1">
    <source>
        <dbReference type="EMBL" id="SFD93417.1"/>
    </source>
</evidence>
<dbReference type="AlphaFoldDB" id="A0A1I1WE50"/>
<organism evidence="1 2">
    <name type="scientific">Roseivivax sediminis</name>
    <dbReference type="NCBI Taxonomy" id="936889"/>
    <lineage>
        <taxon>Bacteria</taxon>
        <taxon>Pseudomonadati</taxon>
        <taxon>Pseudomonadota</taxon>
        <taxon>Alphaproteobacteria</taxon>
        <taxon>Rhodobacterales</taxon>
        <taxon>Roseobacteraceae</taxon>
        <taxon>Roseivivax</taxon>
    </lineage>
</organism>
<dbReference type="EMBL" id="FOMS01000004">
    <property type="protein sequence ID" value="SFD93417.1"/>
    <property type="molecule type" value="Genomic_DNA"/>
</dbReference>
<accession>A0A1I1WE50</accession>
<proteinExistence type="predicted"/>
<sequence length="72" mass="8231">MTATDIQSIPQDRSESRGVFGRILDAMVIIAESNPRLRRVEQLQAMSDEKLAEMGLKREDIVRHVFKDTFAL</sequence>
<evidence type="ECO:0000313" key="2">
    <source>
        <dbReference type="Proteomes" id="UP000325289"/>
    </source>
</evidence>
<dbReference type="Proteomes" id="UP000325289">
    <property type="component" value="Unassembled WGS sequence"/>
</dbReference>
<protein>
    <recommendedName>
        <fullName evidence="3">DUF1127 domain-containing protein</fullName>
    </recommendedName>
</protein>
<reference evidence="1 2" key="1">
    <citation type="submission" date="2016-10" db="EMBL/GenBank/DDBJ databases">
        <authorList>
            <person name="Varghese N."/>
            <person name="Submissions S."/>
        </authorList>
    </citation>
    <scope>NUCLEOTIDE SEQUENCE [LARGE SCALE GENOMIC DNA]</scope>
    <source>
        <strain evidence="2">YIM D21,KCTC 23444,ACCC 10710</strain>
    </source>
</reference>
<evidence type="ECO:0008006" key="3">
    <source>
        <dbReference type="Google" id="ProtNLM"/>
    </source>
</evidence>